<dbReference type="RefSeq" id="WP_243749933.1">
    <property type="nucleotide sequence ID" value="NZ_JBHXVA010000006.1"/>
</dbReference>
<dbReference type="Pfam" id="PF12625">
    <property type="entry name" value="Arabinose_bd"/>
    <property type="match status" value="1"/>
</dbReference>
<reference evidence="3 4" key="1">
    <citation type="submission" date="2019-03" db="EMBL/GenBank/DDBJ databases">
        <title>Genomic Encyclopedia of Type Strains, Phase IV (KMG-IV): sequencing the most valuable type-strain genomes for metagenomic binning, comparative biology and taxonomic classification.</title>
        <authorList>
            <person name="Goeker M."/>
        </authorList>
    </citation>
    <scope>NUCLEOTIDE SEQUENCE [LARGE SCALE GENOMIC DNA]</scope>
    <source>
        <strain evidence="3 4">DSM 44496</strain>
    </source>
</reference>
<evidence type="ECO:0000313" key="4">
    <source>
        <dbReference type="Proteomes" id="UP000295087"/>
    </source>
</evidence>
<protein>
    <submittedName>
        <fullName evidence="3">AraC-like DNA-binding protein</fullName>
    </submittedName>
</protein>
<name>A0A4V3CPM7_NOCIG</name>
<dbReference type="PANTHER" id="PTHR47894:SF1">
    <property type="entry name" value="HTH-TYPE TRANSCRIPTIONAL REGULATOR VQSM"/>
    <property type="match status" value="1"/>
</dbReference>
<dbReference type="Gene3D" id="1.10.10.60">
    <property type="entry name" value="Homeodomain-like"/>
    <property type="match status" value="1"/>
</dbReference>
<sequence>MLPGLTGEALLDDRNRVNTELSNALWGCLVQSSSPGRVGVELAGRAGPGELGVWDQFFTAGATVLDGLRDATTYLGSVADIDREQLDVRADGDLIVLRHRSLDLDPEVAAAVGEFVVAMVVARMAEAARRPIVPVQVGFAHRAPRGSAHRLLAERLGTSRVDYEQLDDRIVILAADALAPVPHPRSGLPRILRDHADLLLGSARVVGDWRMMLRVVLVATIAEGTPTLAAVSARLGIGPRTLQRRLDEAGTSWRAEVDSVRAEQARSLDLGLSQRVVATRLGYRDERSLRRAQQRWSTAGSESRS</sequence>
<evidence type="ECO:0000313" key="3">
    <source>
        <dbReference type="EMBL" id="TDP38602.1"/>
    </source>
</evidence>
<proteinExistence type="predicted"/>
<gene>
    <name evidence="3" type="ORF">DFR75_103259</name>
</gene>
<evidence type="ECO:0000256" key="1">
    <source>
        <dbReference type="ARBA" id="ARBA00023125"/>
    </source>
</evidence>
<keyword evidence="4" id="KW-1185">Reference proteome</keyword>
<dbReference type="GO" id="GO:0000976">
    <property type="term" value="F:transcription cis-regulatory region binding"/>
    <property type="evidence" value="ECO:0007669"/>
    <property type="project" value="TreeGrafter"/>
</dbReference>
<dbReference type="InterPro" id="IPR032687">
    <property type="entry name" value="AraC-type_N"/>
</dbReference>
<dbReference type="SMART" id="SM00342">
    <property type="entry name" value="HTH_ARAC"/>
    <property type="match status" value="1"/>
</dbReference>
<dbReference type="Proteomes" id="UP000295087">
    <property type="component" value="Unassembled WGS sequence"/>
</dbReference>
<evidence type="ECO:0000259" key="2">
    <source>
        <dbReference type="SMART" id="SM00342"/>
    </source>
</evidence>
<dbReference type="PANTHER" id="PTHR47894">
    <property type="entry name" value="HTH-TYPE TRANSCRIPTIONAL REGULATOR GADX"/>
    <property type="match status" value="1"/>
</dbReference>
<dbReference type="InterPro" id="IPR018060">
    <property type="entry name" value="HTH_AraC"/>
</dbReference>
<comment type="caution">
    <text evidence="3">The sequence shown here is derived from an EMBL/GenBank/DDBJ whole genome shotgun (WGS) entry which is preliminary data.</text>
</comment>
<dbReference type="AlphaFoldDB" id="A0A4V3CPM7"/>
<organism evidence="3 4">
    <name type="scientific">Nocardia ignorata</name>
    <dbReference type="NCBI Taxonomy" id="145285"/>
    <lineage>
        <taxon>Bacteria</taxon>
        <taxon>Bacillati</taxon>
        <taxon>Actinomycetota</taxon>
        <taxon>Actinomycetes</taxon>
        <taxon>Mycobacteriales</taxon>
        <taxon>Nocardiaceae</taxon>
        <taxon>Nocardia</taxon>
    </lineage>
</organism>
<dbReference type="GO" id="GO:0005829">
    <property type="term" value="C:cytosol"/>
    <property type="evidence" value="ECO:0007669"/>
    <property type="project" value="TreeGrafter"/>
</dbReference>
<accession>A0A4V3CPM7</accession>
<dbReference type="GO" id="GO:0003700">
    <property type="term" value="F:DNA-binding transcription factor activity"/>
    <property type="evidence" value="ECO:0007669"/>
    <property type="project" value="InterPro"/>
</dbReference>
<feature type="domain" description="HTH araC/xylS-type" evidence="2">
    <location>
        <begin position="225"/>
        <end position="304"/>
    </location>
</feature>
<dbReference type="EMBL" id="SNXK01000003">
    <property type="protein sequence ID" value="TDP38602.1"/>
    <property type="molecule type" value="Genomic_DNA"/>
</dbReference>
<keyword evidence="1 3" id="KW-0238">DNA-binding</keyword>